<evidence type="ECO:0000313" key="2">
    <source>
        <dbReference type="EMBL" id="KAH3750280.1"/>
    </source>
</evidence>
<evidence type="ECO:0000313" key="1">
    <source>
        <dbReference type="EMBL" id="KAH3750243.1"/>
    </source>
</evidence>
<keyword evidence="3" id="KW-1185">Reference proteome</keyword>
<dbReference type="EMBL" id="JAIWYP010000010">
    <property type="protein sequence ID" value="KAH3750243.1"/>
    <property type="molecule type" value="Genomic_DNA"/>
</dbReference>
<accession>A0A9D4DJU6</accession>
<dbReference type="EMBL" id="JAIWYP010000010">
    <property type="protein sequence ID" value="KAH3750280.1"/>
    <property type="molecule type" value="Genomic_DNA"/>
</dbReference>
<comment type="caution">
    <text evidence="1">The sequence shown here is derived from an EMBL/GenBank/DDBJ whole genome shotgun (WGS) entry which is preliminary data.</text>
</comment>
<protein>
    <submittedName>
        <fullName evidence="1">Uncharacterized protein</fullName>
    </submittedName>
</protein>
<name>A0A9D4DJU6_DREPO</name>
<reference evidence="1" key="1">
    <citation type="journal article" date="2019" name="bioRxiv">
        <title>The Genome of the Zebra Mussel, Dreissena polymorpha: A Resource for Invasive Species Research.</title>
        <authorList>
            <person name="McCartney M.A."/>
            <person name="Auch B."/>
            <person name="Kono T."/>
            <person name="Mallez S."/>
            <person name="Zhang Y."/>
            <person name="Obille A."/>
            <person name="Becker A."/>
            <person name="Abrahante J.E."/>
            <person name="Garbe J."/>
            <person name="Badalamenti J.P."/>
            <person name="Herman A."/>
            <person name="Mangelson H."/>
            <person name="Liachko I."/>
            <person name="Sullivan S."/>
            <person name="Sone E.D."/>
            <person name="Koren S."/>
            <person name="Silverstein K.A.T."/>
            <person name="Beckman K.B."/>
            <person name="Gohl D.M."/>
        </authorList>
    </citation>
    <scope>NUCLEOTIDE SEQUENCE</scope>
    <source>
        <strain evidence="1">Duluth1</strain>
        <tissue evidence="1">Whole animal</tissue>
    </source>
</reference>
<dbReference type="AlphaFoldDB" id="A0A9D4DJU6"/>
<proteinExistence type="predicted"/>
<reference evidence="1" key="2">
    <citation type="submission" date="2020-11" db="EMBL/GenBank/DDBJ databases">
        <authorList>
            <person name="McCartney M.A."/>
            <person name="Auch B."/>
            <person name="Kono T."/>
            <person name="Mallez S."/>
            <person name="Becker A."/>
            <person name="Gohl D.M."/>
            <person name="Silverstein K.A.T."/>
            <person name="Koren S."/>
            <person name="Bechman K.B."/>
            <person name="Herman A."/>
            <person name="Abrahante J.E."/>
            <person name="Garbe J."/>
        </authorList>
    </citation>
    <scope>NUCLEOTIDE SEQUENCE</scope>
    <source>
        <strain evidence="1">Duluth1</strain>
        <tissue evidence="1">Whole animal</tissue>
    </source>
</reference>
<organism evidence="1 3">
    <name type="scientific">Dreissena polymorpha</name>
    <name type="common">Zebra mussel</name>
    <name type="synonym">Mytilus polymorpha</name>
    <dbReference type="NCBI Taxonomy" id="45954"/>
    <lineage>
        <taxon>Eukaryota</taxon>
        <taxon>Metazoa</taxon>
        <taxon>Spiralia</taxon>
        <taxon>Lophotrochozoa</taxon>
        <taxon>Mollusca</taxon>
        <taxon>Bivalvia</taxon>
        <taxon>Autobranchia</taxon>
        <taxon>Heteroconchia</taxon>
        <taxon>Euheterodonta</taxon>
        <taxon>Imparidentia</taxon>
        <taxon>Neoheterodontei</taxon>
        <taxon>Myida</taxon>
        <taxon>Dreissenoidea</taxon>
        <taxon>Dreissenidae</taxon>
        <taxon>Dreissena</taxon>
    </lineage>
</organism>
<evidence type="ECO:0000313" key="3">
    <source>
        <dbReference type="Proteomes" id="UP000828390"/>
    </source>
</evidence>
<dbReference type="Proteomes" id="UP000828390">
    <property type="component" value="Unassembled WGS sequence"/>
</dbReference>
<gene>
    <name evidence="1" type="ORF">DPMN_184763</name>
    <name evidence="2" type="ORF">DPMN_184800</name>
</gene>
<sequence>MAGYSISENCTQLFEEIVEGSDIPNSHSVVIEEVDRGKFAENHEDHLSKTMRTICQIILPLRCRNEWVGKISWCRTRKLTWSSWRLSTYRTRT</sequence>